<dbReference type="Proteomes" id="UP000237798">
    <property type="component" value="Unassembled WGS sequence"/>
</dbReference>
<dbReference type="PANTHER" id="PTHR45138:SF23">
    <property type="entry name" value="SIGNALING PROTEIN"/>
    <property type="match status" value="1"/>
</dbReference>
<dbReference type="NCBIfam" id="TIGR00254">
    <property type="entry name" value="GGDEF"/>
    <property type="match status" value="1"/>
</dbReference>
<sequence length="190" mass="22112">MDKETLIKLLRKKDDMFKKLCIEKEKLNYYASTDAMTGVLNRRSGLELLDKELTFSKINNKNLVVCFVDVDGLKTINDNFGHQEGDRLLMNTAEILKDSIRKTDFVIRMGGDEFLVVFPGATIEEVHKILNRINLRLEESNKNNNSYSFSLSYGFCEYKKETECEMTLSDLIKKADLEMYKKKLQKKKEL</sequence>
<dbReference type="GO" id="GO:0043709">
    <property type="term" value="P:cell adhesion involved in single-species biofilm formation"/>
    <property type="evidence" value="ECO:0007669"/>
    <property type="project" value="TreeGrafter"/>
</dbReference>
<dbReference type="PROSITE" id="PS50887">
    <property type="entry name" value="GGDEF"/>
    <property type="match status" value="1"/>
</dbReference>
<keyword evidence="3" id="KW-1185">Reference proteome</keyword>
<accession>A0A2T0B4N2</accession>
<dbReference type="EC" id="2.7.7.65" evidence="2"/>
<dbReference type="GO" id="GO:0052621">
    <property type="term" value="F:diguanylate cyclase activity"/>
    <property type="evidence" value="ECO:0007669"/>
    <property type="project" value="UniProtKB-EC"/>
</dbReference>
<dbReference type="InterPro" id="IPR050469">
    <property type="entry name" value="Diguanylate_Cyclase"/>
</dbReference>
<dbReference type="AlphaFoldDB" id="A0A2T0B4N2"/>
<dbReference type="InterPro" id="IPR043128">
    <property type="entry name" value="Rev_trsase/Diguanyl_cyclase"/>
</dbReference>
<dbReference type="SMART" id="SM00267">
    <property type="entry name" value="GGDEF"/>
    <property type="match status" value="1"/>
</dbReference>
<evidence type="ECO:0000313" key="3">
    <source>
        <dbReference type="Proteomes" id="UP000237798"/>
    </source>
</evidence>
<dbReference type="GO" id="GO:0005886">
    <property type="term" value="C:plasma membrane"/>
    <property type="evidence" value="ECO:0007669"/>
    <property type="project" value="TreeGrafter"/>
</dbReference>
<proteinExistence type="predicted"/>
<gene>
    <name evidence="2" type="primary">yedQ</name>
    <name evidence="2" type="ORF">CLLU_35960</name>
</gene>
<dbReference type="InterPro" id="IPR029787">
    <property type="entry name" value="Nucleotide_cyclase"/>
</dbReference>
<dbReference type="PANTHER" id="PTHR45138">
    <property type="entry name" value="REGULATORY COMPONENTS OF SENSORY TRANSDUCTION SYSTEM"/>
    <property type="match status" value="1"/>
</dbReference>
<dbReference type="InterPro" id="IPR000160">
    <property type="entry name" value="GGDEF_dom"/>
</dbReference>
<dbReference type="SUPFAM" id="SSF55073">
    <property type="entry name" value="Nucleotide cyclase"/>
    <property type="match status" value="1"/>
</dbReference>
<dbReference type="Gene3D" id="3.30.70.270">
    <property type="match status" value="1"/>
</dbReference>
<comment type="caution">
    <text evidence="2">The sequence shown here is derived from an EMBL/GenBank/DDBJ whole genome shotgun (WGS) entry which is preliminary data.</text>
</comment>
<feature type="domain" description="GGDEF" evidence="1">
    <location>
        <begin position="61"/>
        <end position="190"/>
    </location>
</feature>
<reference evidence="2 3" key="1">
    <citation type="submission" date="2018-03" db="EMBL/GenBank/DDBJ databases">
        <title>Genome sequence of Clostridium luticellarii DSM 29923.</title>
        <authorList>
            <person name="Poehlein A."/>
            <person name="Daniel R."/>
        </authorList>
    </citation>
    <scope>NUCLEOTIDE SEQUENCE [LARGE SCALE GENOMIC DNA]</scope>
    <source>
        <strain evidence="2 3">DSM 29923</strain>
    </source>
</reference>
<organism evidence="2 3">
    <name type="scientific">Clostridium luticellarii</name>
    <dbReference type="NCBI Taxonomy" id="1691940"/>
    <lineage>
        <taxon>Bacteria</taxon>
        <taxon>Bacillati</taxon>
        <taxon>Bacillota</taxon>
        <taxon>Clostridia</taxon>
        <taxon>Eubacteriales</taxon>
        <taxon>Clostridiaceae</taxon>
        <taxon>Clostridium</taxon>
    </lineage>
</organism>
<evidence type="ECO:0000313" key="2">
    <source>
        <dbReference type="EMBL" id="PRR78845.1"/>
    </source>
</evidence>
<keyword evidence="2" id="KW-0548">Nucleotidyltransferase</keyword>
<dbReference type="CDD" id="cd01949">
    <property type="entry name" value="GGDEF"/>
    <property type="match status" value="1"/>
</dbReference>
<keyword evidence="2" id="KW-0808">Transferase</keyword>
<name>A0A2T0B4N2_9CLOT</name>
<evidence type="ECO:0000259" key="1">
    <source>
        <dbReference type="PROSITE" id="PS50887"/>
    </source>
</evidence>
<dbReference type="GO" id="GO:1902201">
    <property type="term" value="P:negative regulation of bacterial-type flagellum-dependent cell motility"/>
    <property type="evidence" value="ECO:0007669"/>
    <property type="project" value="TreeGrafter"/>
</dbReference>
<dbReference type="Pfam" id="PF00990">
    <property type="entry name" value="GGDEF"/>
    <property type="match status" value="1"/>
</dbReference>
<dbReference type="EMBL" id="PVXP01000116">
    <property type="protein sequence ID" value="PRR78845.1"/>
    <property type="molecule type" value="Genomic_DNA"/>
</dbReference>
<protein>
    <submittedName>
        <fullName evidence="2">Putative diguanylate cyclase YedQ</fullName>
        <ecNumber evidence="2">2.7.7.65</ecNumber>
    </submittedName>
</protein>